<evidence type="ECO:0000313" key="4">
    <source>
        <dbReference type="Proteomes" id="UP000326396"/>
    </source>
</evidence>
<evidence type="ECO:0000256" key="2">
    <source>
        <dbReference type="SAM" id="MobiDB-lite"/>
    </source>
</evidence>
<keyword evidence="1" id="KW-0175">Coiled coil</keyword>
<feature type="coiled-coil region" evidence="1">
    <location>
        <begin position="434"/>
        <end position="461"/>
    </location>
</feature>
<protein>
    <submittedName>
        <fullName evidence="3">Uncharacterized protein</fullName>
    </submittedName>
</protein>
<reference evidence="3 4" key="1">
    <citation type="submission" date="2019-05" db="EMBL/GenBank/DDBJ databases">
        <title>Mikania micrantha, genome provides insights into the molecular mechanism of rapid growth.</title>
        <authorList>
            <person name="Liu B."/>
        </authorList>
    </citation>
    <scope>NUCLEOTIDE SEQUENCE [LARGE SCALE GENOMIC DNA]</scope>
    <source>
        <strain evidence="3">NLD-2019</strain>
        <tissue evidence="3">Leaf</tissue>
    </source>
</reference>
<gene>
    <name evidence="3" type="ORF">E3N88_24292</name>
</gene>
<evidence type="ECO:0000313" key="3">
    <source>
        <dbReference type="EMBL" id="KAD4586691.1"/>
    </source>
</evidence>
<comment type="caution">
    <text evidence="3">The sequence shown here is derived from an EMBL/GenBank/DDBJ whole genome shotgun (WGS) entry which is preliminary data.</text>
</comment>
<dbReference type="Proteomes" id="UP000326396">
    <property type="component" value="Linkage Group LG2"/>
</dbReference>
<organism evidence="3 4">
    <name type="scientific">Mikania micrantha</name>
    <name type="common">bitter vine</name>
    <dbReference type="NCBI Taxonomy" id="192012"/>
    <lineage>
        <taxon>Eukaryota</taxon>
        <taxon>Viridiplantae</taxon>
        <taxon>Streptophyta</taxon>
        <taxon>Embryophyta</taxon>
        <taxon>Tracheophyta</taxon>
        <taxon>Spermatophyta</taxon>
        <taxon>Magnoliopsida</taxon>
        <taxon>eudicotyledons</taxon>
        <taxon>Gunneridae</taxon>
        <taxon>Pentapetalae</taxon>
        <taxon>asterids</taxon>
        <taxon>campanulids</taxon>
        <taxon>Asterales</taxon>
        <taxon>Asteraceae</taxon>
        <taxon>Asteroideae</taxon>
        <taxon>Heliantheae alliance</taxon>
        <taxon>Eupatorieae</taxon>
        <taxon>Mikania</taxon>
    </lineage>
</organism>
<dbReference type="EMBL" id="SZYD01000012">
    <property type="protein sequence ID" value="KAD4586691.1"/>
    <property type="molecule type" value="Genomic_DNA"/>
</dbReference>
<keyword evidence="4" id="KW-1185">Reference proteome</keyword>
<feature type="compositionally biased region" description="Low complexity" evidence="2">
    <location>
        <begin position="290"/>
        <end position="299"/>
    </location>
</feature>
<proteinExistence type="predicted"/>
<name>A0A5N6NFL7_9ASTR</name>
<feature type="region of interest" description="Disordered" evidence="2">
    <location>
        <begin position="249"/>
        <end position="357"/>
    </location>
</feature>
<dbReference type="AlphaFoldDB" id="A0A5N6NFL7"/>
<sequence>MYHTVEWHMIGHLILHLPFVEPPSTPELAFFDIHMLRAFPYDGPIFGLLQFQKPLCIDAYQQVFAISLHLNVICYCPDVFANSLCNITPQPRHAPWLPSRDSRSISAVVPPFQPRHVLKPPSRGSCSFSAVVPFLLVVALALSPSRGPEEKLKDPLPKKGQFSASSFDALKAVPTAPRSFSEHFLVMAGISRSWADSSKRPVMVYHGKPMGLFDRMKLSTGDGVIETTEAVSGDKPPILEETVGYIATPGDTVPVTLGKRKSEVTSGDVAGSSRRQKIVARKPPLGGPGLKPKTSGTPPQAAVGRVFTSTDSDSSSSDSSDSSFSPDQTEGGSGAGCGVSKVPSRGSSPEASRDVEVNASDPFVPDWKLTNGTFLDTPSLCKEFMMSVRPPAEESRDMSLSHRRLSNEGCSAAINAFFSFIEIHQRYTEGVLENRDMKKRLSELQEKCTTLESNVATLQSDKEQSANLIKDMEIKNLQTHTVMKDDLDKKARIIESMTRDRINSLADAVGFNAGLKEGVRLGKIGKGPGDDPKYDPSALSKLKELSDEFDDATFPVIATMSSMHGATLSEIQDFLKDPTRSDP</sequence>
<accession>A0A5N6NFL7</accession>
<evidence type="ECO:0000256" key="1">
    <source>
        <dbReference type="SAM" id="Coils"/>
    </source>
</evidence>
<feature type="compositionally biased region" description="Low complexity" evidence="2">
    <location>
        <begin position="307"/>
        <end position="325"/>
    </location>
</feature>